<dbReference type="AlphaFoldDB" id="W9Y3D4"/>
<evidence type="ECO:0000313" key="2">
    <source>
        <dbReference type="Proteomes" id="UP000019484"/>
    </source>
</evidence>
<dbReference type="GeneID" id="19162236"/>
<dbReference type="Proteomes" id="UP000019484">
    <property type="component" value="Unassembled WGS sequence"/>
</dbReference>
<gene>
    <name evidence="1" type="ORF">A1O1_07377</name>
</gene>
<sequence length="94" mass="10864">MEEHTAETRAVQQQWLRFLENDAGLWEPGSADTINVLYILINLIEAGPATLESPAAFNNRIHDCHRLYQNQQDVVGRLQEEREPRYDAGDDENR</sequence>
<dbReference type="EMBL" id="AMWN01000006">
    <property type="protein sequence ID" value="EXJ83751.1"/>
    <property type="molecule type" value="Genomic_DNA"/>
</dbReference>
<proteinExistence type="predicted"/>
<organism evidence="1 2">
    <name type="scientific">Capronia coronata CBS 617.96</name>
    <dbReference type="NCBI Taxonomy" id="1182541"/>
    <lineage>
        <taxon>Eukaryota</taxon>
        <taxon>Fungi</taxon>
        <taxon>Dikarya</taxon>
        <taxon>Ascomycota</taxon>
        <taxon>Pezizomycotina</taxon>
        <taxon>Eurotiomycetes</taxon>
        <taxon>Chaetothyriomycetidae</taxon>
        <taxon>Chaetothyriales</taxon>
        <taxon>Herpotrichiellaceae</taxon>
        <taxon>Capronia</taxon>
    </lineage>
</organism>
<protein>
    <submittedName>
        <fullName evidence="1">Uncharacterized protein</fullName>
    </submittedName>
</protein>
<reference evidence="1 2" key="1">
    <citation type="submission" date="2013-03" db="EMBL/GenBank/DDBJ databases">
        <title>The Genome Sequence of Capronia coronata CBS 617.96.</title>
        <authorList>
            <consortium name="The Broad Institute Genomics Platform"/>
            <person name="Cuomo C."/>
            <person name="de Hoog S."/>
            <person name="Gorbushina A."/>
            <person name="Walker B."/>
            <person name="Young S.K."/>
            <person name="Zeng Q."/>
            <person name="Gargeya S."/>
            <person name="Fitzgerald M."/>
            <person name="Haas B."/>
            <person name="Abouelleil A."/>
            <person name="Allen A.W."/>
            <person name="Alvarado L."/>
            <person name="Arachchi H.M."/>
            <person name="Berlin A.M."/>
            <person name="Chapman S.B."/>
            <person name="Gainer-Dewar J."/>
            <person name="Goldberg J."/>
            <person name="Griggs A."/>
            <person name="Gujja S."/>
            <person name="Hansen M."/>
            <person name="Howarth C."/>
            <person name="Imamovic A."/>
            <person name="Ireland A."/>
            <person name="Larimer J."/>
            <person name="McCowan C."/>
            <person name="Murphy C."/>
            <person name="Pearson M."/>
            <person name="Poon T.W."/>
            <person name="Priest M."/>
            <person name="Roberts A."/>
            <person name="Saif S."/>
            <person name="Shea T."/>
            <person name="Sisk P."/>
            <person name="Sykes S."/>
            <person name="Wortman J."/>
            <person name="Nusbaum C."/>
            <person name="Birren B."/>
        </authorList>
    </citation>
    <scope>NUCLEOTIDE SEQUENCE [LARGE SCALE GENOMIC DNA]</scope>
    <source>
        <strain evidence="1 2">CBS 617.96</strain>
    </source>
</reference>
<name>W9Y3D4_9EURO</name>
<accession>W9Y3D4</accession>
<dbReference type="HOGENOM" id="CLU_2385928_0_0_1"/>
<comment type="caution">
    <text evidence="1">The sequence shown here is derived from an EMBL/GenBank/DDBJ whole genome shotgun (WGS) entry which is preliminary data.</text>
</comment>
<evidence type="ECO:0000313" key="1">
    <source>
        <dbReference type="EMBL" id="EXJ83751.1"/>
    </source>
</evidence>
<keyword evidence="2" id="KW-1185">Reference proteome</keyword>
<dbReference type="RefSeq" id="XP_007726437.1">
    <property type="nucleotide sequence ID" value="XM_007728247.1"/>
</dbReference>